<gene>
    <name evidence="3" type="ORF">QWZ03_20440</name>
</gene>
<name>A0ABT8BA72_9NEIS</name>
<dbReference type="NCBIfam" id="NF045611">
    <property type="entry name" value="small_CydP"/>
    <property type="match status" value="1"/>
</dbReference>
<dbReference type="RefSeq" id="WP_290334459.1">
    <property type="nucleotide sequence ID" value="NZ_JAUFPU010000023.1"/>
</dbReference>
<dbReference type="Proteomes" id="UP001180081">
    <property type="component" value="Unassembled WGS sequence"/>
</dbReference>
<comment type="caution">
    <text evidence="3">The sequence shown here is derived from an EMBL/GenBank/DDBJ whole genome shotgun (WGS) entry which is preliminary data.</text>
</comment>
<evidence type="ECO:0000313" key="3">
    <source>
        <dbReference type="EMBL" id="MDN3579142.1"/>
    </source>
</evidence>
<evidence type="ECO:0000256" key="1">
    <source>
        <dbReference type="SAM" id="MobiDB-lite"/>
    </source>
</evidence>
<accession>A0ABT8BA72</accession>
<reference evidence="3" key="1">
    <citation type="journal article" date="2014" name="Int. J. Syst. Evol. Microbiol.">
        <title>Complete genome of a new Firmicutes species belonging to the dominant human colonic microbiota ('Ruminococcus bicirculans') reveals two chromosomes and a selective capacity to utilize plant glucans.</title>
        <authorList>
            <consortium name="NISC Comparative Sequencing Program"/>
            <person name="Wegmann U."/>
            <person name="Louis P."/>
            <person name="Goesmann A."/>
            <person name="Henrissat B."/>
            <person name="Duncan S.H."/>
            <person name="Flint H.J."/>
        </authorList>
    </citation>
    <scope>NUCLEOTIDE SEQUENCE</scope>
    <source>
        <strain evidence="3">CECT 7703</strain>
    </source>
</reference>
<dbReference type="InterPro" id="IPR054636">
    <property type="entry name" value="CydP"/>
</dbReference>
<dbReference type="EMBL" id="JAUFPU010000023">
    <property type="protein sequence ID" value="MDN3579142.1"/>
    <property type="molecule type" value="Genomic_DNA"/>
</dbReference>
<protein>
    <submittedName>
        <fullName evidence="3">Uncharacterized protein</fullName>
    </submittedName>
</protein>
<proteinExistence type="predicted"/>
<keyword evidence="2" id="KW-0812">Transmembrane</keyword>
<feature type="transmembrane region" description="Helical" evidence="2">
    <location>
        <begin position="20"/>
        <end position="41"/>
    </location>
</feature>
<evidence type="ECO:0000313" key="4">
    <source>
        <dbReference type="Proteomes" id="UP001180081"/>
    </source>
</evidence>
<organism evidence="3 4">
    <name type="scientific">Chitinimonas viridis</name>
    <dbReference type="NCBI Taxonomy" id="664880"/>
    <lineage>
        <taxon>Bacteria</taxon>
        <taxon>Pseudomonadati</taxon>
        <taxon>Pseudomonadota</taxon>
        <taxon>Betaproteobacteria</taxon>
        <taxon>Neisseriales</taxon>
        <taxon>Chitinibacteraceae</taxon>
        <taxon>Chitinimonas</taxon>
    </lineage>
</organism>
<evidence type="ECO:0000256" key="2">
    <source>
        <dbReference type="SAM" id="Phobius"/>
    </source>
</evidence>
<keyword evidence="2" id="KW-1133">Transmembrane helix</keyword>
<sequence length="84" mass="9377">MTDPDPGTRPALTTRRPRLWLELSVIVAVKLTLFFTAKHLWFSEPLARHMTVPQPQVEQQLLGTAAKPVPPVSPTRGASHDLTR</sequence>
<feature type="region of interest" description="Disordered" evidence="1">
    <location>
        <begin position="60"/>
        <end position="84"/>
    </location>
</feature>
<keyword evidence="4" id="KW-1185">Reference proteome</keyword>
<reference evidence="3" key="2">
    <citation type="submission" date="2023-06" db="EMBL/GenBank/DDBJ databases">
        <authorList>
            <person name="Lucena T."/>
            <person name="Sun Q."/>
        </authorList>
    </citation>
    <scope>NUCLEOTIDE SEQUENCE</scope>
    <source>
        <strain evidence="3">CECT 7703</strain>
    </source>
</reference>
<keyword evidence="2" id="KW-0472">Membrane</keyword>